<keyword evidence="3" id="KW-1185">Reference proteome</keyword>
<dbReference type="Proteomes" id="UP000664203">
    <property type="component" value="Unassembled WGS sequence"/>
</dbReference>
<dbReference type="EMBL" id="CAJPDR010000067">
    <property type="protein sequence ID" value="CAF9914036.1"/>
    <property type="molecule type" value="Genomic_DNA"/>
</dbReference>
<accession>A0A8H3EV28</accession>
<evidence type="ECO:0000259" key="1">
    <source>
        <dbReference type="PROSITE" id="PS50296"/>
    </source>
</evidence>
<dbReference type="InterPro" id="IPR057429">
    <property type="entry name" value="WH_eIF2D"/>
</dbReference>
<dbReference type="PANTHER" id="PTHR12217:SF4">
    <property type="entry name" value="EUKARYOTIC TRANSLATION INITIATION FACTOR 2D"/>
    <property type="match status" value="1"/>
</dbReference>
<dbReference type="AlphaFoldDB" id="A0A8H3EV28"/>
<name>A0A8H3EV28_9LECA</name>
<evidence type="ECO:0000313" key="3">
    <source>
        <dbReference type="Proteomes" id="UP000664203"/>
    </source>
</evidence>
<dbReference type="InterPro" id="IPR048248">
    <property type="entry name" value="PUA_eIF2d-like"/>
</dbReference>
<organism evidence="2 3">
    <name type="scientific">Alectoria fallacina</name>
    <dbReference type="NCBI Taxonomy" id="1903189"/>
    <lineage>
        <taxon>Eukaryota</taxon>
        <taxon>Fungi</taxon>
        <taxon>Dikarya</taxon>
        <taxon>Ascomycota</taxon>
        <taxon>Pezizomycotina</taxon>
        <taxon>Lecanoromycetes</taxon>
        <taxon>OSLEUM clade</taxon>
        <taxon>Lecanoromycetidae</taxon>
        <taxon>Lecanorales</taxon>
        <taxon>Lecanorineae</taxon>
        <taxon>Parmeliaceae</taxon>
        <taxon>Alectoria</taxon>
    </lineage>
</organism>
<dbReference type="Pfam" id="PF25304">
    <property type="entry name" value="WHD_eIF2D"/>
    <property type="match status" value="1"/>
</dbReference>
<dbReference type="InterPro" id="IPR039759">
    <property type="entry name" value="eIF2D_SUI1"/>
</dbReference>
<dbReference type="InterPro" id="IPR036877">
    <property type="entry name" value="SUI1_dom_sf"/>
</dbReference>
<dbReference type="PANTHER" id="PTHR12217">
    <property type="entry name" value="EUKARYOTIC TRANSLATION INITIATION FACTOR 2D"/>
    <property type="match status" value="1"/>
</dbReference>
<gene>
    <name evidence="2" type="ORF">ALECFALPRED_009214</name>
</gene>
<dbReference type="FunFam" id="3.30.780.10:FF:000008">
    <property type="entry name" value="eukaryotic translation initiation factor 2D"/>
    <property type="match status" value="1"/>
</dbReference>
<dbReference type="Gene3D" id="3.10.400.20">
    <property type="match status" value="1"/>
</dbReference>
<dbReference type="SUPFAM" id="SSF88697">
    <property type="entry name" value="PUA domain-like"/>
    <property type="match status" value="1"/>
</dbReference>
<dbReference type="InterPro" id="IPR001950">
    <property type="entry name" value="SUI1"/>
</dbReference>
<dbReference type="Pfam" id="PF26292">
    <property type="entry name" value="PUA_elF2D"/>
    <property type="match status" value="1"/>
</dbReference>
<dbReference type="InterPro" id="IPR058886">
    <property type="entry name" value="SWIB_eIF2D"/>
</dbReference>
<evidence type="ECO:0000313" key="2">
    <source>
        <dbReference type="EMBL" id="CAF9914036.1"/>
    </source>
</evidence>
<proteinExistence type="predicted"/>
<reference evidence="2" key="1">
    <citation type="submission" date="2021-03" db="EMBL/GenBank/DDBJ databases">
        <authorList>
            <person name="Tagirdzhanova G."/>
        </authorList>
    </citation>
    <scope>NUCLEOTIDE SEQUENCE</scope>
</reference>
<dbReference type="GO" id="GO:0003743">
    <property type="term" value="F:translation initiation factor activity"/>
    <property type="evidence" value="ECO:0007669"/>
    <property type="project" value="InterPro"/>
</dbReference>
<protein>
    <recommendedName>
        <fullName evidence="1">SUI1 domain-containing protein</fullName>
    </recommendedName>
</protein>
<dbReference type="CDD" id="cd11608">
    <property type="entry name" value="eIF2D_C"/>
    <property type="match status" value="1"/>
</dbReference>
<dbReference type="InterPro" id="IPR039757">
    <property type="entry name" value="EIF2D"/>
</dbReference>
<dbReference type="Pfam" id="PF01253">
    <property type="entry name" value="SUI1"/>
    <property type="match status" value="1"/>
</dbReference>
<feature type="domain" description="SUI1" evidence="1">
    <location>
        <begin position="561"/>
        <end position="637"/>
    </location>
</feature>
<dbReference type="Gene3D" id="3.30.780.10">
    <property type="entry name" value="SUI1-like domain"/>
    <property type="match status" value="1"/>
</dbReference>
<dbReference type="OrthoDB" id="199771at2759"/>
<dbReference type="PROSITE" id="PS50296">
    <property type="entry name" value="SUI1"/>
    <property type="match status" value="1"/>
</dbReference>
<dbReference type="SUPFAM" id="SSF55159">
    <property type="entry name" value="eIF1-like"/>
    <property type="match status" value="1"/>
</dbReference>
<comment type="caution">
    <text evidence="2">The sequence shown here is derived from an EMBL/GenBank/DDBJ whole genome shotgun (WGS) entry which is preliminary data.</text>
</comment>
<dbReference type="InterPro" id="IPR015947">
    <property type="entry name" value="PUA-like_sf"/>
</dbReference>
<dbReference type="Pfam" id="PF26291">
    <property type="entry name" value="SWIB_eIF2D"/>
    <property type="match status" value="1"/>
</dbReference>
<dbReference type="GO" id="GO:0001731">
    <property type="term" value="P:formation of translation preinitiation complex"/>
    <property type="evidence" value="ECO:0007669"/>
    <property type="project" value="InterPro"/>
</dbReference>
<sequence length="654" mass="72030">MFKKKPNIKPFAPLRSSDRRRIADQIIKDFDIQVPGIAEEQGDQNDETSSALSLGGLRSSLMPENALSARFNTTAGPDLKQVSGMVYAGAHPGEDQRILWFKLEERLIPTVYTVWRHPQLVPLLHTPDFVLKKLRSGAPLMTPGLARGPPFSSKATKDSIVAIASLDKPSVPLVVGICEIDVASLQQVQGAKGHAVRGEHWDGDEIWAWSPAGKLGGSVPEHIEGWDVNTTDASLREGVEHLTTGDEDDDAEEGGVSLIQEPEQNKKLEGRNEFVKGEDARPYEAVGEEDKELSTKEIDDAFWKAFIYGVHHHRNTHKGDPRQGLNFPINQSLVISNLVLPYLPIYTPAQVASLHIRKTSWKNAKKFIKALDKQKLLKSKDRDGGECVVLDIDFDDETFTSFRPYKLPKKETEGAESGVGRGGKAIVAGGSPSDDSIGQKLQRINLFRPKEVLSPIFDASNASVKALYLPTELRQIIASYVESENLTSEKNKRLTNLNPILANAVFDGNSSLDREVIAKGSVPRDALIDRITQTCSPFWAILRNTQTRETVKAKSGNAPKIQIILETRSGNKTVTKLSGVEVFHINPQLLAEELQKACASSTSVGQLMGSSPKNPVQEIMVQGPQKDAVVKALEKRGVNRHWIEVLDKTKGKKK</sequence>